<dbReference type="Pfam" id="PF00043">
    <property type="entry name" value="GST_C"/>
    <property type="match status" value="1"/>
</dbReference>
<dbReference type="PANTHER" id="PTHR43900">
    <property type="entry name" value="GLUTATHIONE S-TRANSFERASE RHO"/>
    <property type="match status" value="1"/>
</dbReference>
<dbReference type="AlphaFoldDB" id="A0A427YN11"/>
<protein>
    <recommendedName>
        <fullName evidence="1">glutathione transferase</fullName>
        <ecNumber evidence="1">2.5.1.18</ecNumber>
    </recommendedName>
</protein>
<evidence type="ECO:0000256" key="2">
    <source>
        <dbReference type="ARBA" id="ARBA00022679"/>
    </source>
</evidence>
<dbReference type="InterPro" id="IPR004046">
    <property type="entry name" value="GST_C"/>
</dbReference>
<dbReference type="GO" id="GO:0005737">
    <property type="term" value="C:cytoplasm"/>
    <property type="evidence" value="ECO:0007669"/>
    <property type="project" value="TreeGrafter"/>
</dbReference>
<dbReference type="STRING" id="1890683.A0A427YN11"/>
<dbReference type="Pfam" id="PF13409">
    <property type="entry name" value="GST_N_2"/>
    <property type="match status" value="1"/>
</dbReference>
<dbReference type="SUPFAM" id="SSF52833">
    <property type="entry name" value="Thioredoxin-like"/>
    <property type="match status" value="1"/>
</dbReference>
<dbReference type="Gene3D" id="1.20.1050.10">
    <property type="match status" value="1"/>
</dbReference>
<evidence type="ECO:0000256" key="1">
    <source>
        <dbReference type="ARBA" id="ARBA00012452"/>
    </source>
</evidence>
<evidence type="ECO:0000256" key="3">
    <source>
        <dbReference type="ARBA" id="ARBA00047960"/>
    </source>
</evidence>
<dbReference type="InterPro" id="IPR004045">
    <property type="entry name" value="Glutathione_S-Trfase_N"/>
</dbReference>
<dbReference type="Gene3D" id="3.40.30.10">
    <property type="entry name" value="Glutaredoxin"/>
    <property type="match status" value="1"/>
</dbReference>
<dbReference type="InterPro" id="IPR036282">
    <property type="entry name" value="Glutathione-S-Trfase_C_sf"/>
</dbReference>
<organism evidence="6 7">
    <name type="scientific">Saitozyma podzolica</name>
    <dbReference type="NCBI Taxonomy" id="1890683"/>
    <lineage>
        <taxon>Eukaryota</taxon>
        <taxon>Fungi</taxon>
        <taxon>Dikarya</taxon>
        <taxon>Basidiomycota</taxon>
        <taxon>Agaricomycotina</taxon>
        <taxon>Tremellomycetes</taxon>
        <taxon>Tremellales</taxon>
        <taxon>Trimorphomycetaceae</taxon>
        <taxon>Saitozyma</taxon>
    </lineage>
</organism>
<dbReference type="Proteomes" id="UP000279259">
    <property type="component" value="Unassembled WGS sequence"/>
</dbReference>
<reference evidence="6 7" key="1">
    <citation type="submission" date="2018-11" db="EMBL/GenBank/DDBJ databases">
        <title>Genome sequence of Saitozyma podzolica DSM 27192.</title>
        <authorList>
            <person name="Aliyu H."/>
            <person name="Gorte O."/>
            <person name="Ochsenreither K."/>
        </authorList>
    </citation>
    <scope>NUCLEOTIDE SEQUENCE [LARGE SCALE GENOMIC DNA]</scope>
    <source>
        <strain evidence="6 7">DSM 27192</strain>
    </source>
</reference>
<dbReference type="GO" id="GO:0043295">
    <property type="term" value="F:glutathione binding"/>
    <property type="evidence" value="ECO:0007669"/>
    <property type="project" value="TreeGrafter"/>
</dbReference>
<gene>
    <name evidence="6" type="ORF">EHS25_008846</name>
</gene>
<evidence type="ECO:0000313" key="7">
    <source>
        <dbReference type="Proteomes" id="UP000279259"/>
    </source>
</evidence>
<feature type="domain" description="GST N-terminal" evidence="4">
    <location>
        <begin position="1"/>
        <end position="75"/>
    </location>
</feature>
<evidence type="ECO:0000313" key="6">
    <source>
        <dbReference type="EMBL" id="RSH92431.1"/>
    </source>
</evidence>
<dbReference type="PANTHER" id="PTHR43900:SF3">
    <property type="entry name" value="GLUTATHIONE S-TRANSFERASE RHO"/>
    <property type="match status" value="1"/>
</dbReference>
<dbReference type="OrthoDB" id="249703at2759"/>
<accession>A0A427YN11</accession>
<feature type="domain" description="GST C-terminal" evidence="5">
    <location>
        <begin position="81"/>
        <end position="207"/>
    </location>
</feature>
<dbReference type="EMBL" id="RSCD01000006">
    <property type="protein sequence ID" value="RSH92431.1"/>
    <property type="molecule type" value="Genomic_DNA"/>
</dbReference>
<comment type="catalytic activity">
    <reaction evidence="3">
        <text>RX + glutathione = an S-substituted glutathione + a halide anion + H(+)</text>
        <dbReference type="Rhea" id="RHEA:16437"/>
        <dbReference type="ChEBI" id="CHEBI:15378"/>
        <dbReference type="ChEBI" id="CHEBI:16042"/>
        <dbReference type="ChEBI" id="CHEBI:17792"/>
        <dbReference type="ChEBI" id="CHEBI:57925"/>
        <dbReference type="ChEBI" id="CHEBI:90779"/>
        <dbReference type="EC" id="2.5.1.18"/>
    </reaction>
</comment>
<dbReference type="PROSITE" id="PS50405">
    <property type="entry name" value="GST_CTER"/>
    <property type="match status" value="1"/>
</dbReference>
<dbReference type="GO" id="GO:0004364">
    <property type="term" value="F:glutathione transferase activity"/>
    <property type="evidence" value="ECO:0007669"/>
    <property type="project" value="UniProtKB-EC"/>
</dbReference>
<evidence type="ECO:0000259" key="4">
    <source>
        <dbReference type="PROSITE" id="PS50404"/>
    </source>
</evidence>
<name>A0A427YN11_9TREE</name>
<dbReference type="InterPro" id="IPR010987">
    <property type="entry name" value="Glutathione-S-Trfase_C-like"/>
</dbReference>
<sequence length="207" mass="22705">MVLVIHGIPFSGIGILDAKHYRIEPATPEILKSEEYLAKHPFGQIPVMEDTETGAVIYESRVICKYIANKFHSPLLPSPTDLAAWIAFEQACSIEASRFDTYASPLARETVLGPARGIPTDHHVVEKFKPLLQVQLRGYDRILGKQRYLAGEKLTLVDLFHLSYGETAVAGGAAPGLIDGSLPNVARWWKEISSLPAWSAAKALTKG</sequence>
<dbReference type="InterPro" id="IPR040079">
    <property type="entry name" value="Glutathione_S-Trfase"/>
</dbReference>
<dbReference type="EC" id="2.5.1.18" evidence="1"/>
<evidence type="ECO:0000259" key="5">
    <source>
        <dbReference type="PROSITE" id="PS50405"/>
    </source>
</evidence>
<dbReference type="SFLD" id="SFLDS00019">
    <property type="entry name" value="Glutathione_Transferase_(cytos"/>
    <property type="match status" value="1"/>
</dbReference>
<proteinExistence type="predicted"/>
<comment type="caution">
    <text evidence="6">The sequence shown here is derived from an EMBL/GenBank/DDBJ whole genome shotgun (WGS) entry which is preliminary data.</text>
</comment>
<dbReference type="SUPFAM" id="SSF47616">
    <property type="entry name" value="GST C-terminal domain-like"/>
    <property type="match status" value="1"/>
</dbReference>
<dbReference type="GO" id="GO:0006749">
    <property type="term" value="P:glutathione metabolic process"/>
    <property type="evidence" value="ECO:0007669"/>
    <property type="project" value="TreeGrafter"/>
</dbReference>
<dbReference type="PROSITE" id="PS50404">
    <property type="entry name" value="GST_NTER"/>
    <property type="match status" value="1"/>
</dbReference>
<keyword evidence="2" id="KW-0808">Transferase</keyword>
<dbReference type="SFLD" id="SFLDG00358">
    <property type="entry name" value="Main_(cytGST)"/>
    <property type="match status" value="1"/>
</dbReference>
<keyword evidence="7" id="KW-1185">Reference proteome</keyword>
<dbReference type="InterPro" id="IPR036249">
    <property type="entry name" value="Thioredoxin-like_sf"/>
</dbReference>